<dbReference type="Gene3D" id="2.40.128.130">
    <property type="entry name" value="Autotransporter beta-domain"/>
    <property type="match status" value="1"/>
</dbReference>
<dbReference type="PATRIC" id="fig|1094552.3.peg.1651"/>
<feature type="region of interest" description="Disordered" evidence="1">
    <location>
        <begin position="644"/>
        <end position="795"/>
    </location>
</feature>
<feature type="compositionally biased region" description="Pro residues" evidence="1">
    <location>
        <begin position="652"/>
        <end position="661"/>
    </location>
</feature>
<feature type="chain" id="PRO_5003741267" evidence="2">
    <location>
        <begin position="30"/>
        <end position="1343"/>
    </location>
</feature>
<dbReference type="SUPFAM" id="SSF103515">
    <property type="entry name" value="Autotransporter"/>
    <property type="match status" value="1"/>
</dbReference>
<dbReference type="GO" id="GO:0019867">
    <property type="term" value="C:outer membrane"/>
    <property type="evidence" value="ECO:0007669"/>
    <property type="project" value="InterPro"/>
</dbReference>
<dbReference type="PANTHER" id="PTHR24216">
    <property type="entry name" value="PAXILLIN-RELATED"/>
    <property type="match status" value="1"/>
</dbReference>
<dbReference type="SMART" id="SM00869">
    <property type="entry name" value="Autotransporter"/>
    <property type="match status" value="1"/>
</dbReference>
<feature type="compositionally biased region" description="Polar residues" evidence="1">
    <location>
        <begin position="985"/>
        <end position="995"/>
    </location>
</feature>
<feature type="compositionally biased region" description="Low complexity" evidence="1">
    <location>
        <begin position="876"/>
        <end position="899"/>
    </location>
</feature>
<dbReference type="PROSITE" id="PS51208">
    <property type="entry name" value="AUTOTRANSPORTER"/>
    <property type="match status" value="1"/>
</dbReference>
<name>J0YIM4_9HYPH</name>
<dbReference type="Gene3D" id="2.160.20.20">
    <property type="match status" value="1"/>
</dbReference>
<evidence type="ECO:0000313" key="4">
    <source>
        <dbReference type="EMBL" id="EJF74343.1"/>
    </source>
</evidence>
<dbReference type="InterPro" id="IPR011050">
    <property type="entry name" value="Pectin_lyase_fold/virulence"/>
</dbReference>
<evidence type="ECO:0000313" key="5">
    <source>
        <dbReference type="Proteomes" id="UP000008748"/>
    </source>
</evidence>
<feature type="compositionally biased region" description="Low complexity" evidence="1">
    <location>
        <begin position="771"/>
        <end position="795"/>
    </location>
</feature>
<feature type="compositionally biased region" description="Low complexity" evidence="1">
    <location>
        <begin position="813"/>
        <end position="828"/>
    </location>
</feature>
<feature type="signal peptide" evidence="2">
    <location>
        <begin position="1"/>
        <end position="29"/>
    </location>
</feature>
<dbReference type="Proteomes" id="UP000008748">
    <property type="component" value="Unassembled WGS sequence"/>
</dbReference>
<feature type="domain" description="Autotransporter" evidence="3">
    <location>
        <begin position="1066"/>
        <end position="1343"/>
    </location>
</feature>
<feature type="compositionally biased region" description="Polar residues" evidence="1">
    <location>
        <begin position="689"/>
        <end position="714"/>
    </location>
</feature>
<dbReference type="EMBL" id="AIMC01000043">
    <property type="protein sequence ID" value="EJF74343.1"/>
    <property type="molecule type" value="Genomic_DNA"/>
</dbReference>
<dbReference type="InterPro" id="IPR012332">
    <property type="entry name" value="Autotransporter_pectin_lyase_C"/>
</dbReference>
<comment type="caution">
    <text evidence="4">The sequence shown here is derived from an EMBL/GenBank/DDBJ whole genome shotgun (WGS) entry which is preliminary data.</text>
</comment>
<feature type="region of interest" description="Disordered" evidence="1">
    <location>
        <begin position="813"/>
        <end position="956"/>
    </location>
</feature>
<organism evidence="4 5">
    <name type="scientific">Bartonella birtlesii LL-WM9</name>
    <dbReference type="NCBI Taxonomy" id="1094552"/>
    <lineage>
        <taxon>Bacteria</taxon>
        <taxon>Pseudomonadati</taxon>
        <taxon>Pseudomonadota</taxon>
        <taxon>Alphaproteobacteria</taxon>
        <taxon>Hyphomicrobiales</taxon>
        <taxon>Bartonellaceae</taxon>
        <taxon>Bartonella</taxon>
    </lineage>
</organism>
<accession>J0YIM4</accession>
<dbReference type="InterPro" id="IPR006315">
    <property type="entry name" value="OM_autotransptr_brl_dom"/>
</dbReference>
<keyword evidence="2" id="KW-0732">Signal</keyword>
<gene>
    <name evidence="4" type="ORF">ME7_01481</name>
</gene>
<dbReference type="NCBIfam" id="TIGR01414">
    <property type="entry name" value="autotrans_barl"/>
    <property type="match status" value="2"/>
</dbReference>
<feature type="compositionally biased region" description="Low complexity" evidence="1">
    <location>
        <begin position="969"/>
        <end position="984"/>
    </location>
</feature>
<evidence type="ECO:0000259" key="3">
    <source>
        <dbReference type="PROSITE" id="PS51208"/>
    </source>
</evidence>
<dbReference type="InterPro" id="IPR005546">
    <property type="entry name" value="Autotransporte_beta"/>
</dbReference>
<feature type="compositionally biased region" description="Polar residues" evidence="1">
    <location>
        <begin position="666"/>
        <end position="682"/>
    </location>
</feature>
<feature type="compositionally biased region" description="Low complexity" evidence="1">
    <location>
        <begin position="720"/>
        <end position="729"/>
    </location>
</feature>
<evidence type="ECO:0000256" key="1">
    <source>
        <dbReference type="SAM" id="MobiDB-lite"/>
    </source>
</evidence>
<evidence type="ECO:0000256" key="2">
    <source>
        <dbReference type="SAM" id="SignalP"/>
    </source>
</evidence>
<protein>
    <submittedName>
        <fullName evidence="4">Outer membrane autotransporter barrel domain-containing protein</fullName>
    </submittedName>
</protein>
<dbReference type="SUPFAM" id="SSF51126">
    <property type="entry name" value="Pectin lyase-like"/>
    <property type="match status" value="1"/>
</dbReference>
<keyword evidence="5" id="KW-1185">Reference proteome</keyword>
<dbReference type="InterPro" id="IPR036709">
    <property type="entry name" value="Autotransporte_beta_dom_sf"/>
</dbReference>
<feature type="region of interest" description="Disordered" evidence="1">
    <location>
        <begin position="969"/>
        <end position="1009"/>
    </location>
</feature>
<proteinExistence type="predicted"/>
<dbReference type="Pfam" id="PF03797">
    <property type="entry name" value="Autotransporter"/>
    <property type="match status" value="1"/>
</dbReference>
<reference evidence="4 5" key="1">
    <citation type="submission" date="2012-03" db="EMBL/GenBank/DDBJ databases">
        <title>The Genome Sequence of Bartonella birtlesii LL-WM9.</title>
        <authorList>
            <consortium name="The Broad Institute Genome Sequencing Platform"/>
            <consortium name="The Broad Institute Genome Sequencing Center for Infectious Disease"/>
            <person name="Feldgarden M."/>
            <person name="Kirby J."/>
            <person name="Kosoy M."/>
            <person name="Birtles R."/>
            <person name="Probert W.S."/>
            <person name="Chiaraviglio L."/>
            <person name="Young S.K."/>
            <person name="Zeng Q."/>
            <person name="Gargeya S."/>
            <person name="Fitzgerald M."/>
            <person name="Haas B."/>
            <person name="Abouelleil A."/>
            <person name="Alvarado L."/>
            <person name="Arachchi H.M."/>
            <person name="Berlin A."/>
            <person name="Chapman S.B."/>
            <person name="Gearin G."/>
            <person name="Goldberg J."/>
            <person name="Griggs A."/>
            <person name="Gujja S."/>
            <person name="Hansen M."/>
            <person name="Heiman D."/>
            <person name="Howarth C."/>
            <person name="Larimer J."/>
            <person name="Lui A."/>
            <person name="MacDonald P.J.P."/>
            <person name="McCowen C."/>
            <person name="Montmayeur A."/>
            <person name="Murphy C."/>
            <person name="Neiman D."/>
            <person name="Pearson M."/>
            <person name="Priest M."/>
            <person name="Roberts A."/>
            <person name="Saif S."/>
            <person name="Shea T."/>
            <person name="Sisk P."/>
            <person name="Stolte C."/>
            <person name="Sykes S."/>
            <person name="Wortman J."/>
            <person name="Nusbaum C."/>
            <person name="Birren B."/>
        </authorList>
    </citation>
    <scope>NUCLEOTIDE SEQUENCE [LARGE SCALE GENOMIC DNA]</scope>
    <source>
        <strain evidence="4 5">LL-WM9</strain>
    </source>
</reference>
<sequence length="1343" mass="145290">MVNILRKYRFLFSFTAAPVSFLLVMSVYAAPNSFKKNCDDSESVYICGDGKKHTIRNKTYHLKNSWRVSSDSAPIAALYIEGQGTVVNASEITVTGDNSGQGNVYGAYLKGGAHLDLKNANFKDVLALHAQNSVVRMTDGSITGTSLVMDAFGIETDVALVRINIETKPSQLNSTQEIGLVSSFGSKIRMSGSTVTFNEIGAFSAQFGGQYTFDNTVIKGIGKRETVIEDEKNIDKLLGAFEVFQGSNVQLRNSPVELIGMHGFLIKNFTGYADDNGKLINKFNSSHEFKKTNIKIENTDISIKGKGARGLYFYGLDPNAWVDLLEDYITPSTFSEAQQVVMGEAFVYLSETNFTVPDGIAIYSAGDDVYGAQAIVNLENTKISGDLLLKAENDSYLLVEANSSTLTGDSRVEDTSDIYLNLKRGSKWLLTKSKYKGSQEADATVSSLSGISLEDSTIAFDHYQSSGYQTLHIGKESDINQVMLDDEEYVYGADGNTQIKLGTFLNKNGLFDPEKTDRILIYGNVWGTTLLVMENFSKTSGEEVGNKESQSISLVQVAGTAEENSFKLINNYITIDGFPYQYHLRAYGPTSSWGQSQLENRLVAGSGDFWDFRLEGVYIDPKSNSSESKSTSVSSLDSPFLPSLPESGIVPSEPPVEPILPPSSLAEQSPSVDSVPVASTPSLLEVSESFETSAPTNSISTVSTAVETGTSGAEASTPIVSPSMDSAPVVPVPADPRDSSSVQPVPAPLVPTETSAEVPPFEPIDSVIPPSKDSVSASSSIEPLPVPSSTPSLSEVLEPSDLIASLSPISIEPKSSSVIPSASVDSPPTDSTLSESIPPDPKNPSSAQSVPFVPTKMPTEVLPSEPSVLVNTLSKDSLPAPSLPVPSSDSPDPTASLSLTSIEKKPSSVVPSALVDSLPTDSTLSASIPPDPKNPSSAQSVPFVPTKTPTEVLPSEPSVLVNTLSKDSLPASSLPVPSSEPSDPTASFSLTSIEPKSSEPFKPVDSLPEVSVQPDIQPKSQVRAIVPQLPTYLLLPNALFQAGLMDLTIQNKKLKIMRRVAGSLLKNDEISPFFVRGYGGNYHYASNLSALEYGYGADLDYTALEAGIFLKEIESLYSHTLFGVMGTYGSLSLYPQDVEYSKKSPFDKWSVAAYGNMQHDTDFYVNGVFSYGLFKGDVFTLIRDKTATLKGRQLNTSLTSGKTFIAGHKSIIFNPQIQLLYQRLQFNRVHDVDNIDVDLGKFDQWTARFGGCLSKFFSSSEEGRVISFYSKLYISYNFREREIVSFKKDFQLGAFGTPLEVGLGFNALLSPRLAFHGNITYQRRLTKAGFSEVSFSSGLRHRF</sequence>
<dbReference type="RefSeq" id="WP_006590394.1">
    <property type="nucleotide sequence ID" value="NZ_JH725079.1"/>
</dbReference>
<dbReference type="HOGENOM" id="CLU_007596_2_1_5"/>